<dbReference type="HOGENOM" id="CLU_869260_0_0_1"/>
<evidence type="ECO:0000313" key="2">
    <source>
        <dbReference type="Proteomes" id="UP000014978"/>
    </source>
</evidence>
<keyword evidence="2" id="KW-1185">Reference proteome</keyword>
<organism evidence="1 2">
    <name type="scientific">Spraguea lophii (strain 42_110)</name>
    <name type="common">Microsporidian parasite</name>
    <dbReference type="NCBI Taxonomy" id="1358809"/>
    <lineage>
        <taxon>Eukaryota</taxon>
        <taxon>Fungi</taxon>
        <taxon>Fungi incertae sedis</taxon>
        <taxon>Microsporidia</taxon>
        <taxon>Spragueidae</taxon>
        <taxon>Spraguea</taxon>
    </lineage>
</organism>
<dbReference type="AlphaFoldDB" id="S7XFL6"/>
<dbReference type="EMBL" id="ATCN01001220">
    <property type="protein sequence ID" value="EPR77839.1"/>
    <property type="molecule type" value="Genomic_DNA"/>
</dbReference>
<comment type="caution">
    <text evidence="1">The sequence shown here is derived from an EMBL/GenBank/DDBJ whole genome shotgun (WGS) entry which is preliminary data.</text>
</comment>
<dbReference type="InParanoid" id="S7XFL6"/>
<evidence type="ECO:0000313" key="1">
    <source>
        <dbReference type="EMBL" id="EPR77839.1"/>
    </source>
</evidence>
<dbReference type="VEuPathDB" id="MicrosporidiaDB:SLOPH_639"/>
<protein>
    <submittedName>
        <fullName evidence="1">Uncharacterized protein</fullName>
    </submittedName>
</protein>
<dbReference type="OrthoDB" id="2189728at2759"/>
<gene>
    <name evidence="1" type="ORF">SLOPH_639</name>
</gene>
<accession>S7XFL6</accession>
<proteinExistence type="predicted"/>
<name>S7XFL6_SPRLO</name>
<dbReference type="Proteomes" id="UP000014978">
    <property type="component" value="Unassembled WGS sequence"/>
</dbReference>
<sequence>MSKSSKKKDNISNQNRYSSTIKFPINLSHITTLYYENRYIGENSILTKYSIPYPCVLSKEDQNYIKNRFKKIKPFNFFLKFYNEKIDEIMTNFFIKKFRYKKMIKYLDNNEKYNCVENIHTTDKNYNFKLVKTTYNNIITYPLNCKEINKRKELDVNEILFNIKEKPYKKIIIINESALKRINEDYFLDAKTEGKIILIEKWYNKKITLNDLIELYHHELIPHSTNYYFNGETMIAVYGSCGKAYYSLDKTKTINLLVDDSKINTYECEQQYFTYKKLSILLELVNENSDSIINKDIILEKHDDGEKIKYEGLRLDDFIK</sequence>
<reference evidence="2" key="1">
    <citation type="journal article" date="2013" name="PLoS Genet.">
        <title>The genome of Spraguea lophii and the basis of host-microsporidian interactions.</title>
        <authorList>
            <person name="Campbell S.E."/>
            <person name="Williams T.A."/>
            <person name="Yousuf A."/>
            <person name="Soanes D.M."/>
            <person name="Paszkiewicz K.H."/>
            <person name="Williams B.A.P."/>
        </authorList>
    </citation>
    <scope>NUCLEOTIDE SEQUENCE [LARGE SCALE GENOMIC DNA]</scope>
    <source>
        <strain evidence="2">42_110</strain>
    </source>
</reference>